<reference evidence="1" key="1">
    <citation type="submission" date="2014-11" db="EMBL/GenBank/DDBJ databases">
        <authorList>
            <person name="Amaro Gonzalez C."/>
        </authorList>
    </citation>
    <scope>NUCLEOTIDE SEQUENCE</scope>
</reference>
<evidence type="ECO:0000313" key="1">
    <source>
        <dbReference type="EMBL" id="JAH04121.1"/>
    </source>
</evidence>
<sequence length="40" mass="4201">MLLGSVPPSPHASTNCSCVCSPLKQEPAAVSNTENRTFII</sequence>
<proteinExistence type="predicted"/>
<organism evidence="1">
    <name type="scientific">Anguilla anguilla</name>
    <name type="common">European freshwater eel</name>
    <name type="synonym">Muraena anguilla</name>
    <dbReference type="NCBI Taxonomy" id="7936"/>
    <lineage>
        <taxon>Eukaryota</taxon>
        <taxon>Metazoa</taxon>
        <taxon>Chordata</taxon>
        <taxon>Craniata</taxon>
        <taxon>Vertebrata</taxon>
        <taxon>Euteleostomi</taxon>
        <taxon>Actinopterygii</taxon>
        <taxon>Neopterygii</taxon>
        <taxon>Teleostei</taxon>
        <taxon>Anguilliformes</taxon>
        <taxon>Anguillidae</taxon>
        <taxon>Anguilla</taxon>
    </lineage>
</organism>
<dbReference type="EMBL" id="GBXM01104456">
    <property type="protein sequence ID" value="JAH04121.1"/>
    <property type="molecule type" value="Transcribed_RNA"/>
</dbReference>
<dbReference type="AlphaFoldDB" id="A0A0E9PHL9"/>
<name>A0A0E9PHL9_ANGAN</name>
<accession>A0A0E9PHL9</accession>
<reference evidence="1" key="2">
    <citation type="journal article" date="2015" name="Fish Shellfish Immunol.">
        <title>Early steps in the European eel (Anguilla anguilla)-Vibrio vulnificus interaction in the gills: Role of the RtxA13 toxin.</title>
        <authorList>
            <person name="Callol A."/>
            <person name="Pajuelo D."/>
            <person name="Ebbesson L."/>
            <person name="Teles M."/>
            <person name="MacKenzie S."/>
            <person name="Amaro C."/>
        </authorList>
    </citation>
    <scope>NUCLEOTIDE SEQUENCE</scope>
</reference>
<protein>
    <submittedName>
        <fullName evidence="1">Uncharacterized protein</fullName>
    </submittedName>
</protein>